<dbReference type="EMBL" id="JBHMAU010000069">
    <property type="protein sequence ID" value="MFB9777011.1"/>
    <property type="molecule type" value="Genomic_DNA"/>
</dbReference>
<organism evidence="1 2">
    <name type="scientific">Brevibacterium otitidis</name>
    <dbReference type="NCBI Taxonomy" id="53364"/>
    <lineage>
        <taxon>Bacteria</taxon>
        <taxon>Bacillati</taxon>
        <taxon>Actinomycetota</taxon>
        <taxon>Actinomycetes</taxon>
        <taxon>Micrococcales</taxon>
        <taxon>Brevibacteriaceae</taxon>
        <taxon>Brevibacterium</taxon>
    </lineage>
</organism>
<protein>
    <recommendedName>
        <fullName evidence="3">Alpha/beta hydrolase family protein</fullName>
    </recommendedName>
</protein>
<gene>
    <name evidence="1" type="ORF">ACFFN1_11480</name>
</gene>
<sequence>MMGEFEVRGGAGGIHARLDDVDRTAEVLRATAGDLGEVLRGAAGSEATISRLATSPLALPAALQLQGRISDFLLQSGSTAGSLVFTAGALSNSAAAYRATEQAAERIFADAANAAGFALGHLTRTAIGVGAGVGVALGVVLLANPVTLTIVGGTSLWFVTTGRHTVVADAAGKQLQQIGTALAHHPECAQPLVEHVLPGFVSGFLGIPLPPSMYGGPQSSEDLAGLLLITGRQFGLFDDTAVDVAGGRHRQLDPQRAEAPQDATEVLERTLASHRGKDNGDVQIEKIVDADGTTRWIIYVPATTDWNPDPSRNGTDMTTNLETAAGHDSVMRETIRHAIEDAGIPPGDEVMMSGFSQGGMTAASLAADPEFRQRVNVTAVMTTGSPVGDFDIPEDVEVLSLEHAQDIVPTLDGTENPAGRNWTTARVELDYEALRDHPMFAGKSDAEIDAALASPGFAHNGTLYTESMERLLASGDPSVRAWASGSAAGFFAGTTTARYSYKGTRRQP</sequence>
<evidence type="ECO:0000313" key="1">
    <source>
        <dbReference type="EMBL" id="MFB9777011.1"/>
    </source>
</evidence>
<dbReference type="Proteomes" id="UP001589707">
    <property type="component" value="Unassembled WGS sequence"/>
</dbReference>
<name>A0ABV5X3I7_9MICO</name>
<proteinExistence type="predicted"/>
<accession>A0ABV5X3I7</accession>
<evidence type="ECO:0000313" key="2">
    <source>
        <dbReference type="Proteomes" id="UP001589707"/>
    </source>
</evidence>
<reference evidence="1 2" key="1">
    <citation type="submission" date="2024-09" db="EMBL/GenBank/DDBJ databases">
        <authorList>
            <person name="Sun Q."/>
            <person name="Mori K."/>
        </authorList>
    </citation>
    <scope>NUCLEOTIDE SEQUENCE [LARGE SCALE GENOMIC DNA]</scope>
    <source>
        <strain evidence="1 2">JCM 11683</strain>
    </source>
</reference>
<dbReference type="SUPFAM" id="SSF53474">
    <property type="entry name" value="alpha/beta-Hydrolases"/>
    <property type="match status" value="1"/>
</dbReference>
<dbReference type="Gene3D" id="3.40.50.1820">
    <property type="entry name" value="alpha/beta hydrolase"/>
    <property type="match status" value="1"/>
</dbReference>
<dbReference type="RefSeq" id="WP_376840893.1">
    <property type="nucleotide sequence ID" value="NZ_JBHMAU010000069.1"/>
</dbReference>
<keyword evidence="2" id="KW-1185">Reference proteome</keyword>
<evidence type="ECO:0008006" key="3">
    <source>
        <dbReference type="Google" id="ProtNLM"/>
    </source>
</evidence>
<comment type="caution">
    <text evidence="1">The sequence shown here is derived from an EMBL/GenBank/DDBJ whole genome shotgun (WGS) entry which is preliminary data.</text>
</comment>
<dbReference type="InterPro" id="IPR029058">
    <property type="entry name" value="AB_hydrolase_fold"/>
</dbReference>